<dbReference type="Pfam" id="PF17820">
    <property type="entry name" value="PDZ_6"/>
    <property type="match status" value="1"/>
</dbReference>
<keyword evidence="8 11" id="KW-1133">Transmembrane helix</keyword>
<keyword evidence="7 11" id="KW-0862">Zinc</keyword>
<dbReference type="InterPro" id="IPR041489">
    <property type="entry name" value="PDZ_6"/>
</dbReference>
<proteinExistence type="inferred from homology"/>
<feature type="domain" description="PDZ" evidence="12">
    <location>
        <begin position="113"/>
        <end position="190"/>
    </location>
</feature>
<dbReference type="SUPFAM" id="SSF50156">
    <property type="entry name" value="PDZ domain-like"/>
    <property type="match status" value="1"/>
</dbReference>
<feature type="transmembrane region" description="Helical" evidence="11">
    <location>
        <begin position="90"/>
        <end position="114"/>
    </location>
</feature>
<dbReference type="PROSITE" id="PS50106">
    <property type="entry name" value="PDZ"/>
    <property type="match status" value="1"/>
</dbReference>
<dbReference type="Gene3D" id="2.30.42.10">
    <property type="match status" value="1"/>
</dbReference>
<dbReference type="NCBIfam" id="TIGR00054">
    <property type="entry name" value="RIP metalloprotease RseP"/>
    <property type="match status" value="1"/>
</dbReference>
<dbReference type="InterPro" id="IPR001478">
    <property type="entry name" value="PDZ"/>
</dbReference>
<dbReference type="InterPro" id="IPR008915">
    <property type="entry name" value="Peptidase_M50"/>
</dbReference>
<dbReference type="InterPro" id="IPR036034">
    <property type="entry name" value="PDZ_sf"/>
</dbReference>
<name>A0A2M7XBA8_9BACT</name>
<evidence type="ECO:0000256" key="11">
    <source>
        <dbReference type="RuleBase" id="RU362031"/>
    </source>
</evidence>
<gene>
    <name evidence="13" type="primary">rseP</name>
    <name evidence="13" type="ORF">CO174_04935</name>
</gene>
<comment type="similarity">
    <text evidence="3 11">Belongs to the peptidase M50B family.</text>
</comment>
<dbReference type="PANTHER" id="PTHR42837:SF2">
    <property type="entry name" value="MEMBRANE METALLOPROTEASE ARASP2, CHLOROPLASTIC-RELATED"/>
    <property type="match status" value="1"/>
</dbReference>
<comment type="cofactor">
    <cofactor evidence="1 11">
        <name>Zn(2+)</name>
        <dbReference type="ChEBI" id="CHEBI:29105"/>
    </cofactor>
</comment>
<evidence type="ECO:0000256" key="2">
    <source>
        <dbReference type="ARBA" id="ARBA00004141"/>
    </source>
</evidence>
<dbReference type="Pfam" id="PF02163">
    <property type="entry name" value="Peptidase_M50"/>
    <property type="match status" value="1"/>
</dbReference>
<dbReference type="GO" id="GO:0016020">
    <property type="term" value="C:membrane"/>
    <property type="evidence" value="ECO:0007669"/>
    <property type="project" value="UniProtKB-SubCell"/>
</dbReference>
<protein>
    <recommendedName>
        <fullName evidence="11">Zinc metalloprotease</fullName>
        <ecNumber evidence="11">3.4.24.-</ecNumber>
    </recommendedName>
</protein>
<dbReference type="GO" id="GO:0006508">
    <property type="term" value="P:proteolysis"/>
    <property type="evidence" value="ECO:0007669"/>
    <property type="project" value="UniProtKB-KW"/>
</dbReference>
<dbReference type="InterPro" id="IPR004387">
    <property type="entry name" value="Pept_M50_Zn"/>
</dbReference>
<evidence type="ECO:0000256" key="5">
    <source>
        <dbReference type="ARBA" id="ARBA00022692"/>
    </source>
</evidence>
<evidence type="ECO:0000256" key="4">
    <source>
        <dbReference type="ARBA" id="ARBA00022670"/>
    </source>
</evidence>
<feature type="transmembrane region" description="Helical" evidence="11">
    <location>
        <begin position="329"/>
        <end position="351"/>
    </location>
</feature>
<feature type="transmembrane region" description="Helical" evidence="11">
    <location>
        <begin position="283"/>
        <end position="308"/>
    </location>
</feature>
<dbReference type="Proteomes" id="UP000229385">
    <property type="component" value="Unassembled WGS sequence"/>
</dbReference>
<accession>A0A2M7XBA8</accession>
<evidence type="ECO:0000256" key="7">
    <source>
        <dbReference type="ARBA" id="ARBA00022833"/>
    </source>
</evidence>
<dbReference type="EC" id="3.4.24.-" evidence="11"/>
<evidence type="ECO:0000256" key="8">
    <source>
        <dbReference type="ARBA" id="ARBA00022989"/>
    </source>
</evidence>
<dbReference type="SMART" id="SM00228">
    <property type="entry name" value="PDZ"/>
    <property type="match status" value="1"/>
</dbReference>
<evidence type="ECO:0000256" key="9">
    <source>
        <dbReference type="ARBA" id="ARBA00023049"/>
    </source>
</evidence>
<dbReference type="EMBL" id="PFWU01000049">
    <property type="protein sequence ID" value="PJA45149.1"/>
    <property type="molecule type" value="Genomic_DNA"/>
</dbReference>
<evidence type="ECO:0000256" key="6">
    <source>
        <dbReference type="ARBA" id="ARBA00022801"/>
    </source>
</evidence>
<evidence type="ECO:0000313" key="13">
    <source>
        <dbReference type="EMBL" id="PJA45149.1"/>
    </source>
</evidence>
<keyword evidence="10 11" id="KW-0472">Membrane</keyword>
<sequence>MGTILLFIIVLSLLVFVHELGHFLMAKKMGMRVDEFGFGFPPRLFAIRRGGTDYSINWIPLGGFVKIKGESGAHKFETDSFSSKKAWQRFLVLIAGVAMNIFLAAILFSIGFMVGLPSQIDDTLPAGARVVDQEVLIMQVLESSPASGAGILPGDVLVSVDGRFFETDAEARAYIQERGEEPLSVIVEGEDGTDRTYVLSATYLEEVDATALGIGFITTGTVSYPFFTALVQGVGTTFSLTWEVLKAFVDLIRNLVSGQGVGVELSGPVGIAVMTGEVAALGLIYLLQFTAILSINLAIINVLPFPALDGGRILFLIIEKLRSKPVDERVEAVVHNLGFLFLMVLVVLVTYRDVVTFGDEIIGAIKGMVGV</sequence>
<dbReference type="AlphaFoldDB" id="A0A2M7XBA8"/>
<comment type="caution">
    <text evidence="13">The sequence shown here is derived from an EMBL/GenBank/DDBJ whole genome shotgun (WGS) entry which is preliminary data.</text>
</comment>
<keyword evidence="6 11" id="KW-0378">Hydrolase</keyword>
<evidence type="ECO:0000256" key="1">
    <source>
        <dbReference type="ARBA" id="ARBA00001947"/>
    </source>
</evidence>
<organism evidence="13 14">
    <name type="scientific">Candidatus Uhrbacteria bacterium CG_4_9_14_3_um_filter_50_9</name>
    <dbReference type="NCBI Taxonomy" id="1975035"/>
    <lineage>
        <taxon>Bacteria</taxon>
        <taxon>Candidatus Uhriibacteriota</taxon>
    </lineage>
</organism>
<dbReference type="CDD" id="cd06163">
    <property type="entry name" value="S2P-M50_PDZ_RseP-like"/>
    <property type="match status" value="1"/>
</dbReference>
<keyword evidence="11" id="KW-0479">Metal-binding</keyword>
<keyword evidence="9 11" id="KW-0482">Metalloprotease</keyword>
<keyword evidence="5 11" id="KW-0812">Transmembrane</keyword>
<feature type="transmembrane region" description="Helical" evidence="11">
    <location>
        <begin position="6"/>
        <end position="25"/>
    </location>
</feature>
<dbReference type="GO" id="GO:0046872">
    <property type="term" value="F:metal ion binding"/>
    <property type="evidence" value="ECO:0007669"/>
    <property type="project" value="UniProtKB-KW"/>
</dbReference>
<keyword evidence="4 13" id="KW-0645">Protease</keyword>
<evidence type="ECO:0000256" key="10">
    <source>
        <dbReference type="ARBA" id="ARBA00023136"/>
    </source>
</evidence>
<dbReference type="PANTHER" id="PTHR42837">
    <property type="entry name" value="REGULATOR OF SIGMA-E PROTEASE RSEP"/>
    <property type="match status" value="1"/>
</dbReference>
<comment type="subcellular location">
    <subcellularLocation>
        <location evidence="2">Membrane</location>
        <topology evidence="2">Multi-pass membrane protein</topology>
    </subcellularLocation>
</comment>
<evidence type="ECO:0000313" key="14">
    <source>
        <dbReference type="Proteomes" id="UP000229385"/>
    </source>
</evidence>
<reference evidence="14" key="1">
    <citation type="submission" date="2017-09" db="EMBL/GenBank/DDBJ databases">
        <title>Depth-based differentiation of microbial function through sediment-hosted aquifers and enrichment of novel symbionts in the deep terrestrial subsurface.</title>
        <authorList>
            <person name="Probst A.J."/>
            <person name="Ladd B."/>
            <person name="Jarett J.K."/>
            <person name="Geller-Mcgrath D.E."/>
            <person name="Sieber C.M.K."/>
            <person name="Emerson J.B."/>
            <person name="Anantharaman K."/>
            <person name="Thomas B.C."/>
            <person name="Malmstrom R."/>
            <person name="Stieglmeier M."/>
            <person name="Klingl A."/>
            <person name="Woyke T."/>
            <person name="Ryan C.M."/>
            <person name="Banfield J.F."/>
        </authorList>
    </citation>
    <scope>NUCLEOTIDE SEQUENCE [LARGE SCALE GENOMIC DNA]</scope>
</reference>
<evidence type="ECO:0000256" key="3">
    <source>
        <dbReference type="ARBA" id="ARBA00007931"/>
    </source>
</evidence>
<dbReference type="GO" id="GO:0004222">
    <property type="term" value="F:metalloendopeptidase activity"/>
    <property type="evidence" value="ECO:0007669"/>
    <property type="project" value="InterPro"/>
</dbReference>
<evidence type="ECO:0000259" key="12">
    <source>
        <dbReference type="PROSITE" id="PS50106"/>
    </source>
</evidence>